<dbReference type="FunFam" id="1.10.287.1260:FF:000002">
    <property type="entry name" value="Potassium efflux system KefA"/>
    <property type="match status" value="1"/>
</dbReference>
<feature type="transmembrane region" description="Helical" evidence="9">
    <location>
        <begin position="917"/>
        <end position="945"/>
    </location>
</feature>
<dbReference type="SUPFAM" id="SSF50182">
    <property type="entry name" value="Sm-like ribonucleoproteins"/>
    <property type="match status" value="1"/>
</dbReference>
<feature type="transmembrane region" description="Helical" evidence="9">
    <location>
        <begin position="884"/>
        <end position="905"/>
    </location>
</feature>
<feature type="transmembrane region" description="Helical" evidence="9">
    <location>
        <begin position="796"/>
        <end position="814"/>
    </location>
</feature>
<evidence type="ECO:0000256" key="6">
    <source>
        <dbReference type="ARBA" id="ARBA00022989"/>
    </source>
</evidence>
<dbReference type="SUPFAM" id="SSF82861">
    <property type="entry name" value="Mechanosensitive channel protein MscS (YggB), transmembrane region"/>
    <property type="match status" value="1"/>
</dbReference>
<dbReference type="GO" id="GO:0005886">
    <property type="term" value="C:plasma membrane"/>
    <property type="evidence" value="ECO:0007669"/>
    <property type="project" value="UniProtKB-SubCell"/>
</dbReference>
<dbReference type="Pfam" id="PF12794">
    <property type="entry name" value="MscS_TM"/>
    <property type="match status" value="1"/>
</dbReference>
<feature type="transmembrane region" description="Helical" evidence="9">
    <location>
        <begin position="535"/>
        <end position="563"/>
    </location>
</feature>
<comment type="similarity">
    <text evidence="2">Belongs to the MscS (TC 1.A.23) family.</text>
</comment>
<dbReference type="InterPro" id="IPR011066">
    <property type="entry name" value="MscS_channel_C_sf"/>
</dbReference>
<evidence type="ECO:0000256" key="4">
    <source>
        <dbReference type="ARBA" id="ARBA00022692"/>
    </source>
</evidence>
<name>A0A1H3J104_9PROT</name>
<feature type="domain" description="Mechanosensitive ion channel inner membrane" evidence="11">
    <location>
        <begin position="500"/>
        <end position="829"/>
    </location>
</feature>
<dbReference type="InterPro" id="IPR025692">
    <property type="entry name" value="MscS_IM_dom1"/>
</dbReference>
<dbReference type="InterPro" id="IPR010920">
    <property type="entry name" value="LSM_dom_sf"/>
</dbReference>
<dbReference type="Pfam" id="PF21082">
    <property type="entry name" value="MS_channel_3rd"/>
    <property type="match status" value="1"/>
</dbReference>
<feature type="transmembrane region" description="Helical" evidence="9">
    <location>
        <begin position="652"/>
        <end position="671"/>
    </location>
</feature>
<organism evidence="15 16">
    <name type="scientific">Nitrosomonas halophila</name>
    <dbReference type="NCBI Taxonomy" id="44576"/>
    <lineage>
        <taxon>Bacteria</taxon>
        <taxon>Pseudomonadati</taxon>
        <taxon>Pseudomonadota</taxon>
        <taxon>Betaproteobacteria</taxon>
        <taxon>Nitrosomonadales</taxon>
        <taxon>Nitrosomonadaceae</taxon>
        <taxon>Nitrosomonas</taxon>
    </lineage>
</organism>
<feature type="domain" description="Mechanosensitive ion channel MscS porin" evidence="12">
    <location>
        <begin position="36"/>
        <end position="270"/>
    </location>
</feature>
<dbReference type="SUPFAM" id="SSF82689">
    <property type="entry name" value="Mechanosensitive channel protein MscS (YggB), C-terminal domain"/>
    <property type="match status" value="1"/>
</dbReference>
<dbReference type="PROSITE" id="PS01246">
    <property type="entry name" value="UPF0003"/>
    <property type="match status" value="1"/>
</dbReference>
<dbReference type="STRING" id="44576.SAMN05421881_102928"/>
<gene>
    <name evidence="15" type="ORF">SAMN05421881_102928</name>
</gene>
<feature type="transmembrane region" description="Helical" evidence="9">
    <location>
        <begin position="692"/>
        <end position="715"/>
    </location>
</feature>
<evidence type="ECO:0000259" key="13">
    <source>
        <dbReference type="Pfam" id="PF21082"/>
    </source>
</evidence>
<accession>A0A1H3J104</accession>
<dbReference type="RefSeq" id="WP_090414117.1">
    <property type="nucleotide sequence ID" value="NZ_FNOY01000029.1"/>
</dbReference>
<dbReference type="GO" id="GO:0008381">
    <property type="term" value="F:mechanosensitive monoatomic ion channel activity"/>
    <property type="evidence" value="ECO:0007669"/>
    <property type="project" value="UniProtKB-ARBA"/>
</dbReference>
<keyword evidence="16" id="KW-1185">Reference proteome</keyword>
<dbReference type="InterPro" id="IPR006685">
    <property type="entry name" value="MscS_channel_2nd"/>
</dbReference>
<evidence type="ECO:0000259" key="10">
    <source>
        <dbReference type="Pfam" id="PF00924"/>
    </source>
</evidence>
<dbReference type="Pfam" id="PF21088">
    <property type="entry name" value="MS_channel_1st"/>
    <property type="match status" value="1"/>
</dbReference>
<evidence type="ECO:0000256" key="1">
    <source>
        <dbReference type="ARBA" id="ARBA00004651"/>
    </source>
</evidence>
<feature type="transmembrane region" description="Helical" evidence="9">
    <location>
        <begin position="727"/>
        <end position="745"/>
    </location>
</feature>
<protein>
    <submittedName>
        <fullName evidence="15">Potassium efflux system protein</fullName>
    </submittedName>
</protein>
<dbReference type="InterPro" id="IPR052702">
    <property type="entry name" value="MscS-like_channel"/>
</dbReference>
<dbReference type="Proteomes" id="UP000198640">
    <property type="component" value="Unassembled WGS sequence"/>
</dbReference>
<evidence type="ECO:0000256" key="8">
    <source>
        <dbReference type="SAM" id="Coils"/>
    </source>
</evidence>
<comment type="subcellular location">
    <subcellularLocation>
        <location evidence="1">Cell membrane</location>
        <topology evidence="1">Multi-pass membrane protein</topology>
    </subcellularLocation>
</comment>
<feature type="domain" description="Mechanosensitive ion channel MscS C-terminal" evidence="13">
    <location>
        <begin position="1007"/>
        <end position="1089"/>
    </location>
</feature>
<feature type="domain" description="Mechanosensitive ion channel transmembrane helices 2/3" evidence="14">
    <location>
        <begin position="890"/>
        <end position="931"/>
    </location>
</feature>
<dbReference type="AlphaFoldDB" id="A0A1H3J104"/>
<dbReference type="Pfam" id="PF00924">
    <property type="entry name" value="MS_channel_2nd"/>
    <property type="match status" value="1"/>
</dbReference>
<keyword evidence="4 9" id="KW-0812">Transmembrane</keyword>
<feature type="transmembrane region" description="Helical" evidence="9">
    <location>
        <begin position="844"/>
        <end position="863"/>
    </location>
</feature>
<keyword evidence="8" id="KW-0175">Coiled coil</keyword>
<dbReference type="PANTHER" id="PTHR30347">
    <property type="entry name" value="POTASSIUM CHANNEL RELATED"/>
    <property type="match status" value="1"/>
</dbReference>
<feature type="transmembrane region" description="Helical" evidence="9">
    <location>
        <begin position="623"/>
        <end position="640"/>
    </location>
</feature>
<dbReference type="InterPro" id="IPR049278">
    <property type="entry name" value="MS_channel_C"/>
</dbReference>
<evidence type="ECO:0000259" key="11">
    <source>
        <dbReference type="Pfam" id="PF12794"/>
    </source>
</evidence>
<dbReference type="Pfam" id="PF12795">
    <property type="entry name" value="MscS_porin"/>
    <property type="match status" value="1"/>
</dbReference>
<feature type="transmembrane region" description="Helical" evidence="9">
    <location>
        <begin position="575"/>
        <end position="596"/>
    </location>
</feature>
<dbReference type="PANTHER" id="PTHR30347:SF1">
    <property type="entry name" value="MECHANOSENSITIVE CHANNEL MSCK"/>
    <property type="match status" value="1"/>
</dbReference>
<keyword evidence="7 9" id="KW-0472">Membrane</keyword>
<dbReference type="InterPro" id="IPR024393">
    <property type="entry name" value="MscS_porin"/>
</dbReference>
<dbReference type="InterPro" id="IPR049142">
    <property type="entry name" value="MS_channel_1st"/>
</dbReference>
<evidence type="ECO:0000256" key="3">
    <source>
        <dbReference type="ARBA" id="ARBA00022475"/>
    </source>
</evidence>
<feature type="domain" description="Mechanosensitive ion channel MscS" evidence="10">
    <location>
        <begin position="933"/>
        <end position="998"/>
    </location>
</feature>
<sequence>MRIFLQITLFIILLLTGPGMGIASELNEQLQAIQAKLEALGNGEETPQKKRLREIYNDHQQVLLDHQEYLGKTAAYTTQLESYPKQLDDLKKREIPPDAAPIDAASLAKLSLSELEQRHVATQASLSELQNQQQKSASDLARLRQRAVTIREELAATNQQRSALTDKSAETKKETDKKIQEALERYRDAHLRALTDKTRMLELEALALPHAIEYAALQERLLLIPRIRLLEREVELMAEEISWRRRAETEQVVEKTQQLLGEKDWEHPALSSFAEDNQAFARKLSHYAQLSTQLKARKTRNENRLALITQSHAALQQRLELKGEDIALGTEIRRQFKEIMIKPDVSQTERELNRARLELFQLEQEKLQMMNEKAYFRKMMGNDGVISKDAPDYQQVVDAFNELKQSRDQIIAQFIEVLHNYIKELQLQLAIQNQLIERIGQHKLLLKENLLVTRSAKPLSMEIVQDTRDALDWLISSRTWAALEKVAATVWRDVAAVFAVFILFFGIAMYIYWPSYLNWERTCNSLRGKVNQDKLLYPIGMFVTELMMAVFVALPFLLTALILRHSMDTEISHALAVSFRVMGVAVFAWMFLFLLFHPEGLLIGQFRCSERLVGKMYRDIRRYAPLLVMLSGVIAFTDALDDDLVRNSIGRLAFILLCVLLAGWALGWMAMTRAGRKLYEGETFSLILNPRFWMSLLFLLQGYMIAMASVGYYFAVIYQYQLVFESIAWTVFCSLVFYVGFRSLLIMQRQIAYERAVEKREEMLAQRAASGKGETEQLVDENYIDIKTISKQSATLLKISIWGLLIAGLWAIWIDMLPALGFLERITIWHVAAELEGEAIMQPITLQTLLIALIVLTLSMIAAQNLPGTLELLVLRHLSLNTGTGYAVTTLLRYTIVIIGVFVTFQKLGMEWSNIQWLVAALGVGLGFGLQEIFANFVSGLILLFERPIRIGDIVTLNNISGTVSKIHIRATTLIDFDRKEIIVPNKIFITEQLTNWSLSDQVTRVVVPLRIAYGSDCDKVRALLLEIADNHPLVLHDPEPTALLLEFGESSLNYELRVFTGLVSDRLKLMHELHVLINQRFAKEGITIAFPQLDVHLHTPDEQKTAAAQPMATG</sequence>
<dbReference type="Gene3D" id="3.30.70.100">
    <property type="match status" value="1"/>
</dbReference>
<feature type="coiled-coil region" evidence="8">
    <location>
        <begin position="112"/>
        <end position="174"/>
    </location>
</feature>
<dbReference type="Gene3D" id="1.10.287.1260">
    <property type="match status" value="1"/>
</dbReference>
<evidence type="ECO:0000256" key="2">
    <source>
        <dbReference type="ARBA" id="ARBA00008017"/>
    </source>
</evidence>
<keyword evidence="5" id="KW-0732">Signal</keyword>
<dbReference type="InterPro" id="IPR011014">
    <property type="entry name" value="MscS_channel_TM-2"/>
</dbReference>
<proteinExistence type="inferred from homology"/>
<dbReference type="InterPro" id="IPR023408">
    <property type="entry name" value="MscS_beta-dom_sf"/>
</dbReference>
<dbReference type="OrthoDB" id="9809206at2"/>
<feature type="transmembrane region" description="Helical" evidence="9">
    <location>
        <begin position="494"/>
        <end position="514"/>
    </location>
</feature>
<evidence type="ECO:0000256" key="9">
    <source>
        <dbReference type="SAM" id="Phobius"/>
    </source>
</evidence>
<feature type="coiled-coil region" evidence="8">
    <location>
        <begin position="345"/>
        <end position="372"/>
    </location>
</feature>
<dbReference type="InterPro" id="IPR006686">
    <property type="entry name" value="MscS_channel_CS"/>
</dbReference>
<keyword evidence="3" id="KW-1003">Cell membrane</keyword>
<dbReference type="EMBL" id="FNOY01000029">
    <property type="protein sequence ID" value="SDY33108.1"/>
    <property type="molecule type" value="Genomic_DNA"/>
</dbReference>
<evidence type="ECO:0000313" key="16">
    <source>
        <dbReference type="Proteomes" id="UP000198640"/>
    </source>
</evidence>
<evidence type="ECO:0000259" key="12">
    <source>
        <dbReference type="Pfam" id="PF12795"/>
    </source>
</evidence>
<reference evidence="15 16" key="1">
    <citation type="submission" date="2016-10" db="EMBL/GenBank/DDBJ databases">
        <authorList>
            <person name="de Groot N.N."/>
        </authorList>
    </citation>
    <scope>NUCLEOTIDE SEQUENCE [LARGE SCALE GENOMIC DNA]</scope>
    <source>
        <strain evidence="15 16">Nm1</strain>
    </source>
</reference>
<evidence type="ECO:0000313" key="15">
    <source>
        <dbReference type="EMBL" id="SDY33108.1"/>
    </source>
</evidence>
<keyword evidence="6 9" id="KW-1133">Transmembrane helix</keyword>
<evidence type="ECO:0000256" key="7">
    <source>
        <dbReference type="ARBA" id="ARBA00023136"/>
    </source>
</evidence>
<evidence type="ECO:0000256" key="5">
    <source>
        <dbReference type="ARBA" id="ARBA00022729"/>
    </source>
</evidence>
<dbReference type="Gene3D" id="2.30.30.60">
    <property type="match status" value="1"/>
</dbReference>
<evidence type="ECO:0000259" key="14">
    <source>
        <dbReference type="Pfam" id="PF21088"/>
    </source>
</evidence>